<accession>A0ABR9UKX4</accession>
<organism evidence="1 2">
    <name type="scientific">Gloeocapsopsis crepidinum LEGE 06123</name>
    <dbReference type="NCBI Taxonomy" id="588587"/>
    <lineage>
        <taxon>Bacteria</taxon>
        <taxon>Bacillati</taxon>
        <taxon>Cyanobacteriota</taxon>
        <taxon>Cyanophyceae</taxon>
        <taxon>Oscillatoriophycideae</taxon>
        <taxon>Chroococcales</taxon>
        <taxon>Chroococcaceae</taxon>
        <taxon>Gloeocapsopsis</taxon>
    </lineage>
</organism>
<sequence>MTGLLCDRKQVNGVYLHSSLSDVKELPAAFVVDVEWKAIANKWLQNQEFTPPLETVVNPL</sequence>
<evidence type="ECO:0000313" key="2">
    <source>
        <dbReference type="Proteomes" id="UP000651156"/>
    </source>
</evidence>
<dbReference type="EMBL" id="JADEWN010000001">
    <property type="protein sequence ID" value="MBE9188937.1"/>
    <property type="molecule type" value="Genomic_DNA"/>
</dbReference>
<name>A0ABR9UKX4_9CHRO</name>
<reference evidence="1 2" key="1">
    <citation type="submission" date="2020-10" db="EMBL/GenBank/DDBJ databases">
        <authorList>
            <person name="Castelo-Branco R."/>
            <person name="Eusebio N."/>
            <person name="Adriana R."/>
            <person name="Vieira A."/>
            <person name="Brugerolle De Fraissinette N."/>
            <person name="Rezende De Castro R."/>
            <person name="Schneider M.P."/>
            <person name="Vasconcelos V."/>
            <person name="Leao P.N."/>
        </authorList>
    </citation>
    <scope>NUCLEOTIDE SEQUENCE [LARGE SCALE GENOMIC DNA]</scope>
    <source>
        <strain evidence="1 2">LEGE 06123</strain>
    </source>
</reference>
<protein>
    <submittedName>
        <fullName evidence="1">Uncharacterized protein</fullName>
    </submittedName>
</protein>
<evidence type="ECO:0000313" key="1">
    <source>
        <dbReference type="EMBL" id="MBE9188937.1"/>
    </source>
</evidence>
<dbReference type="Proteomes" id="UP000651156">
    <property type="component" value="Unassembled WGS sequence"/>
</dbReference>
<keyword evidence="2" id="KW-1185">Reference proteome</keyword>
<comment type="caution">
    <text evidence="1">The sequence shown here is derived from an EMBL/GenBank/DDBJ whole genome shotgun (WGS) entry which is preliminary data.</text>
</comment>
<proteinExistence type="predicted"/>
<gene>
    <name evidence="1" type="ORF">IQ230_00855</name>
</gene>